<dbReference type="CDD" id="cd00995">
    <property type="entry name" value="PBP2_NikA_DppA_OppA_like"/>
    <property type="match status" value="1"/>
</dbReference>
<dbReference type="EMBL" id="OBDZ01000010">
    <property type="protein sequence ID" value="SNY26785.1"/>
    <property type="molecule type" value="Genomic_DNA"/>
</dbReference>
<dbReference type="AlphaFoldDB" id="A0A285GTI1"/>
<protein>
    <submittedName>
        <fullName evidence="7">Peptide/nickel transport system substrate-binding protein/oligopeptide transport system substrate-binding protein</fullName>
    </submittedName>
</protein>
<dbReference type="PROSITE" id="PS01040">
    <property type="entry name" value="SBP_BACTERIAL_5"/>
    <property type="match status" value="1"/>
</dbReference>
<name>A0A285GTI1_9FIRM</name>
<keyword evidence="4 5" id="KW-0732">Signal</keyword>
<comment type="subcellular location">
    <subcellularLocation>
        <location evidence="1">Cell membrane</location>
        <topology evidence="1">Lipid-anchor</topology>
    </subcellularLocation>
</comment>
<dbReference type="InterPro" id="IPR030678">
    <property type="entry name" value="Peptide/Ni-bd"/>
</dbReference>
<dbReference type="GO" id="GO:0042597">
    <property type="term" value="C:periplasmic space"/>
    <property type="evidence" value="ECO:0007669"/>
    <property type="project" value="UniProtKB-ARBA"/>
</dbReference>
<evidence type="ECO:0000313" key="8">
    <source>
        <dbReference type="Proteomes" id="UP000219573"/>
    </source>
</evidence>
<feature type="signal peptide" evidence="5">
    <location>
        <begin position="1"/>
        <end position="21"/>
    </location>
</feature>
<dbReference type="Proteomes" id="UP000219573">
    <property type="component" value="Unassembled WGS sequence"/>
</dbReference>
<comment type="similarity">
    <text evidence="2">Belongs to the bacterial solute-binding protein 5 family.</text>
</comment>
<gene>
    <name evidence="7" type="ORF">SAMN06265827_11052</name>
</gene>
<dbReference type="Gene3D" id="3.10.105.10">
    <property type="entry name" value="Dipeptide-binding Protein, Domain 3"/>
    <property type="match status" value="1"/>
</dbReference>
<evidence type="ECO:0000256" key="2">
    <source>
        <dbReference type="ARBA" id="ARBA00005695"/>
    </source>
</evidence>
<dbReference type="InterPro" id="IPR023765">
    <property type="entry name" value="SBP_5_CS"/>
</dbReference>
<sequence>MMKKRLSILLVVALMAVLVTACGGNQEGKVEKDSKNKQEVAKEVSEQDKYGGVFQGRVKADPPTLDPAMATDTTSSRVIRNIFDGLVQFDKDLNVIPAIAKSWNISEDSLVWTFNLRKGVKFHNGREVKADDFVYTFTRILNSKTKSPRTWLFEGVKGAKEFMEGKADKVTGLKVLDDYTFQVTLAEPFTPFLSVLAMENAYVVPREEVEKYGEEFAQYPVGAGPFKFVEWKHDDKVVLEKNEDYYVEGRPYLDKVVYRIIPEGSSAFAEYEQGNVYQNVDDDLPAGQITRIMDPNGDFAVDFKSIPRLGTFYIGFNTQKEPFNNKKVRQAINYAVNRKVLAAVVMNGVVKPANGILPPTMPGYNPDLEGYEYNLEKAKKLLAEAGYKDGLPGQFELAYNTDKKNQRIVEAIQSNLKQIGVNVRLINMDWGTYIKKVDNGETQMYRLAWIADYPDPDNFLYVLFHSKNAGPGGNGAFYKNSEVDQMLDKARSMKPGKDRIALYQKIEKQIVEDAPWIPVYYYTAPILVKPFVNNYVFTAQSALPLTNVWIDPNHR</sequence>
<dbReference type="PROSITE" id="PS51257">
    <property type="entry name" value="PROKAR_LIPOPROTEIN"/>
    <property type="match status" value="1"/>
</dbReference>
<reference evidence="8" key="1">
    <citation type="submission" date="2017-09" db="EMBL/GenBank/DDBJ databases">
        <authorList>
            <person name="Varghese N."/>
            <person name="Submissions S."/>
        </authorList>
    </citation>
    <scope>NUCLEOTIDE SEQUENCE [LARGE SCALE GENOMIC DNA]</scope>
    <source>
        <strain evidence="8">MSL47</strain>
    </source>
</reference>
<dbReference type="PANTHER" id="PTHR30290:SF9">
    <property type="entry name" value="OLIGOPEPTIDE-BINDING PROTEIN APPA"/>
    <property type="match status" value="1"/>
</dbReference>
<keyword evidence="3" id="KW-0813">Transport</keyword>
<organism evidence="7 8">
    <name type="scientific">Orenia metallireducens</name>
    <dbReference type="NCBI Taxonomy" id="1413210"/>
    <lineage>
        <taxon>Bacteria</taxon>
        <taxon>Bacillati</taxon>
        <taxon>Bacillota</taxon>
        <taxon>Clostridia</taxon>
        <taxon>Halanaerobiales</taxon>
        <taxon>Halobacteroidaceae</taxon>
        <taxon>Orenia</taxon>
    </lineage>
</organism>
<dbReference type="PANTHER" id="PTHR30290">
    <property type="entry name" value="PERIPLASMIC BINDING COMPONENT OF ABC TRANSPORTER"/>
    <property type="match status" value="1"/>
</dbReference>
<dbReference type="Gene3D" id="3.90.76.10">
    <property type="entry name" value="Dipeptide-binding Protein, Domain 1"/>
    <property type="match status" value="1"/>
</dbReference>
<feature type="chain" id="PRO_5039464839" evidence="5">
    <location>
        <begin position="22"/>
        <end position="555"/>
    </location>
</feature>
<dbReference type="RefSeq" id="WP_253250713.1">
    <property type="nucleotide sequence ID" value="NZ_OBDZ01000010.1"/>
</dbReference>
<evidence type="ECO:0000256" key="4">
    <source>
        <dbReference type="ARBA" id="ARBA00022729"/>
    </source>
</evidence>
<evidence type="ECO:0000256" key="5">
    <source>
        <dbReference type="SAM" id="SignalP"/>
    </source>
</evidence>
<dbReference type="GO" id="GO:0043190">
    <property type="term" value="C:ATP-binding cassette (ABC) transporter complex"/>
    <property type="evidence" value="ECO:0007669"/>
    <property type="project" value="InterPro"/>
</dbReference>
<dbReference type="Pfam" id="PF00496">
    <property type="entry name" value="SBP_bac_5"/>
    <property type="match status" value="1"/>
</dbReference>
<dbReference type="InterPro" id="IPR000914">
    <property type="entry name" value="SBP_5_dom"/>
</dbReference>
<dbReference type="GO" id="GO:0015833">
    <property type="term" value="P:peptide transport"/>
    <property type="evidence" value="ECO:0007669"/>
    <property type="project" value="TreeGrafter"/>
</dbReference>
<keyword evidence="8" id="KW-1185">Reference proteome</keyword>
<dbReference type="SUPFAM" id="SSF53850">
    <property type="entry name" value="Periplasmic binding protein-like II"/>
    <property type="match status" value="1"/>
</dbReference>
<accession>A0A285GTI1</accession>
<evidence type="ECO:0000259" key="6">
    <source>
        <dbReference type="Pfam" id="PF00496"/>
    </source>
</evidence>
<dbReference type="Gene3D" id="3.40.190.10">
    <property type="entry name" value="Periplasmic binding protein-like II"/>
    <property type="match status" value="1"/>
</dbReference>
<feature type="domain" description="Solute-binding protein family 5" evidence="6">
    <location>
        <begin position="95"/>
        <end position="470"/>
    </location>
</feature>
<proteinExistence type="inferred from homology"/>
<evidence type="ECO:0000256" key="1">
    <source>
        <dbReference type="ARBA" id="ARBA00004193"/>
    </source>
</evidence>
<evidence type="ECO:0000256" key="3">
    <source>
        <dbReference type="ARBA" id="ARBA00022448"/>
    </source>
</evidence>
<evidence type="ECO:0000313" key="7">
    <source>
        <dbReference type="EMBL" id="SNY26785.1"/>
    </source>
</evidence>
<dbReference type="PIRSF" id="PIRSF002741">
    <property type="entry name" value="MppA"/>
    <property type="match status" value="1"/>
</dbReference>
<dbReference type="InterPro" id="IPR039424">
    <property type="entry name" value="SBP_5"/>
</dbReference>
<dbReference type="GO" id="GO:1904680">
    <property type="term" value="F:peptide transmembrane transporter activity"/>
    <property type="evidence" value="ECO:0007669"/>
    <property type="project" value="TreeGrafter"/>
</dbReference>